<comment type="caution">
    <text evidence="3">The sequence shown here is derived from an EMBL/GenBank/DDBJ whole genome shotgun (WGS) entry which is preliminary data.</text>
</comment>
<protein>
    <submittedName>
        <fullName evidence="3">Probable ARP5-Actin-related protein</fullName>
    </submittedName>
</protein>
<evidence type="ECO:0000313" key="3">
    <source>
        <dbReference type="EMBL" id="CCA77883.1"/>
    </source>
</evidence>
<evidence type="ECO:0000256" key="2">
    <source>
        <dbReference type="SAM" id="MobiDB-lite"/>
    </source>
</evidence>
<dbReference type="eggNOG" id="KOG0681">
    <property type="taxonomic scope" value="Eukaryota"/>
</dbReference>
<sequence>MEEDGENVTVVPNLLHFHAMDPDEYNTPPEVPIVIDNGCTTYRFGFSNFSTPYTIPNIYSRYRERKHNLQIALFGDNVEVESGAKTQSKTAWEGDILINFDAMENALDYAFCKLGLDTPSVLHPVIISERLCTPMYSRSVLNELLFEGYNVPKAGYAIDALMSFYHNTPNEPKRDGVVISFNSASTSVIPVLNGRGILANAKRMPWGASQASEFLLKLIQMKYPYFPTKVTPQQSAWMLRTSCMFSPDYIQTLRELGTPEGMRLRDLIIQFPFVAPMETLASDLAEALALKERMKAGEIAGDELDAELERLNYDDVGHLNNALKNMQQAMKRARKKEGEAEDEEEEEPTYPLVDIPDDQLSENSLKEKRKQKLMKANSDARKLQKAQRMEEKRLKEEQALREQDERDRDLAGWSNKMRAQHETIMQKMQARKRQKAALQDRKSAASQSRMKNVASLAVDIPDDTFGADDDDWQIYRKINTGAPDESEEEDLARLAVIEKQLLEHDPNFTMSETYASLSTARSKLLEAFRPAYPEDDVRGHSRIHLNVERYRCTETWFQPGMAGLDSAGLGELVQFVLSRFKSAQRARMAQNIFLTGAPAAFPGLSSRVKDVVQEVLEPGTQIKVRVAEDPSLDAWHGMARFSETAEFHRVAVTRPLYDEHGPERINRWWGSNWV</sequence>
<name>G4U2Q2_SERID</name>
<dbReference type="InterPro" id="IPR004000">
    <property type="entry name" value="Actin"/>
</dbReference>
<evidence type="ECO:0000313" key="4">
    <source>
        <dbReference type="Proteomes" id="UP000007148"/>
    </source>
</evidence>
<dbReference type="SUPFAM" id="SSF53067">
    <property type="entry name" value="Actin-like ATPase domain"/>
    <property type="match status" value="2"/>
</dbReference>
<feature type="compositionally biased region" description="Acidic residues" evidence="2">
    <location>
        <begin position="339"/>
        <end position="348"/>
    </location>
</feature>
<reference evidence="3 4" key="1">
    <citation type="journal article" date="2011" name="PLoS Pathog.">
        <title>Endophytic Life Strategies Decoded by Genome and Transcriptome Analyses of the Mutualistic Root Symbiont Piriformospora indica.</title>
        <authorList>
            <person name="Zuccaro A."/>
            <person name="Lahrmann U."/>
            <person name="Guldener U."/>
            <person name="Langen G."/>
            <person name="Pfiffi S."/>
            <person name="Biedenkopf D."/>
            <person name="Wong P."/>
            <person name="Samans B."/>
            <person name="Grimm C."/>
            <person name="Basiewicz M."/>
            <person name="Murat C."/>
            <person name="Martin F."/>
            <person name="Kogel K.H."/>
        </authorList>
    </citation>
    <scope>NUCLEOTIDE SEQUENCE [LARGE SCALE GENOMIC DNA]</scope>
    <source>
        <strain evidence="3 4">DSM 11827</strain>
    </source>
</reference>
<evidence type="ECO:0000256" key="1">
    <source>
        <dbReference type="RuleBase" id="RU000487"/>
    </source>
</evidence>
<dbReference type="Gene3D" id="3.30.420.40">
    <property type="match status" value="4"/>
</dbReference>
<dbReference type="Proteomes" id="UP000007148">
    <property type="component" value="Unassembled WGS sequence"/>
</dbReference>
<dbReference type="OrthoDB" id="7340501at2759"/>
<keyword evidence="4" id="KW-1185">Reference proteome</keyword>
<feature type="region of interest" description="Disordered" evidence="2">
    <location>
        <begin position="331"/>
        <end position="408"/>
    </location>
</feature>
<organism evidence="3 4">
    <name type="scientific">Serendipita indica (strain DSM 11827)</name>
    <name type="common">Root endophyte fungus</name>
    <name type="synonym">Piriformospora indica</name>
    <dbReference type="NCBI Taxonomy" id="1109443"/>
    <lineage>
        <taxon>Eukaryota</taxon>
        <taxon>Fungi</taxon>
        <taxon>Dikarya</taxon>
        <taxon>Basidiomycota</taxon>
        <taxon>Agaricomycotina</taxon>
        <taxon>Agaricomycetes</taxon>
        <taxon>Sebacinales</taxon>
        <taxon>Serendipitaceae</taxon>
        <taxon>Serendipita</taxon>
    </lineage>
</organism>
<dbReference type="InParanoid" id="G4U2Q2"/>
<dbReference type="OMA" id="YPFTEHV"/>
<gene>
    <name evidence="3" type="ORF">PIIN_00528</name>
</gene>
<dbReference type="FunCoup" id="G4U2Q2">
    <property type="interactions" value="292"/>
</dbReference>
<feature type="compositionally biased region" description="Basic and acidic residues" evidence="2">
    <location>
        <begin position="378"/>
        <end position="408"/>
    </location>
</feature>
<dbReference type="Gene3D" id="2.30.36.70">
    <property type="entry name" value="Actin, Chain A, domain 2"/>
    <property type="match status" value="1"/>
</dbReference>
<dbReference type="STRING" id="1109443.G4U2Q2"/>
<comment type="similarity">
    <text evidence="1">Belongs to the actin family.</text>
</comment>
<proteinExistence type="inferred from homology"/>
<accession>G4U2Q2</accession>
<dbReference type="Pfam" id="PF00022">
    <property type="entry name" value="Actin"/>
    <property type="match status" value="2"/>
</dbReference>
<dbReference type="PANTHER" id="PTHR11937">
    <property type="entry name" value="ACTIN"/>
    <property type="match status" value="1"/>
</dbReference>
<dbReference type="AlphaFoldDB" id="G4U2Q2"/>
<dbReference type="EMBL" id="CAFZ01001876">
    <property type="protein sequence ID" value="CCA77883.1"/>
    <property type="molecule type" value="Genomic_DNA"/>
</dbReference>
<dbReference type="SMART" id="SM00268">
    <property type="entry name" value="ACTIN"/>
    <property type="match status" value="1"/>
</dbReference>
<dbReference type="InterPro" id="IPR043129">
    <property type="entry name" value="ATPase_NBD"/>
</dbReference>
<dbReference type="Gene3D" id="3.90.640.10">
    <property type="entry name" value="Actin, Chain A, domain 4"/>
    <property type="match status" value="2"/>
</dbReference>
<dbReference type="HOGENOM" id="CLU_008246_1_0_1"/>